<comment type="subcellular location">
    <subcellularLocation>
        <location evidence="2">Chromosome</location>
    </subcellularLocation>
    <subcellularLocation>
        <location evidence="1">Nucleus</location>
    </subcellularLocation>
</comment>
<evidence type="ECO:0000256" key="6">
    <source>
        <dbReference type="ARBA" id="ARBA00022691"/>
    </source>
</evidence>
<keyword evidence="7" id="KW-0539">Nucleus</keyword>
<name>A0A3R6W1T2_APHAT</name>
<dbReference type="GO" id="GO:0005634">
    <property type="term" value="C:nucleus"/>
    <property type="evidence" value="ECO:0007669"/>
    <property type="project" value="UniProtKB-SubCell"/>
</dbReference>
<evidence type="ECO:0000256" key="8">
    <source>
        <dbReference type="SAM" id="MobiDB-lite"/>
    </source>
</evidence>
<dbReference type="GO" id="GO:0042054">
    <property type="term" value="F:histone methyltransferase activity"/>
    <property type="evidence" value="ECO:0007669"/>
    <property type="project" value="InterPro"/>
</dbReference>
<evidence type="ECO:0000256" key="2">
    <source>
        <dbReference type="ARBA" id="ARBA00004286"/>
    </source>
</evidence>
<evidence type="ECO:0000313" key="10">
    <source>
        <dbReference type="EMBL" id="RHY69377.1"/>
    </source>
</evidence>
<dbReference type="InterPro" id="IPR050777">
    <property type="entry name" value="SET2_Histone-Lys_MeTrsfase"/>
</dbReference>
<dbReference type="InterPro" id="IPR046341">
    <property type="entry name" value="SET_dom_sf"/>
</dbReference>
<dbReference type="VEuPathDB" id="FungiDB:H257_05364"/>
<dbReference type="InterPro" id="IPR006560">
    <property type="entry name" value="AWS_dom"/>
</dbReference>
<evidence type="ECO:0000256" key="5">
    <source>
        <dbReference type="ARBA" id="ARBA00022679"/>
    </source>
</evidence>
<keyword evidence="4" id="KW-0489">Methyltransferase</keyword>
<comment type="caution">
    <text evidence="10">The sequence shown here is derived from an EMBL/GenBank/DDBJ whole genome shotgun (WGS) entry which is preliminary data.</text>
</comment>
<evidence type="ECO:0000256" key="1">
    <source>
        <dbReference type="ARBA" id="ARBA00004123"/>
    </source>
</evidence>
<dbReference type="Proteomes" id="UP000283543">
    <property type="component" value="Unassembled WGS sequence"/>
</dbReference>
<dbReference type="SUPFAM" id="SSF82199">
    <property type="entry name" value="SET domain"/>
    <property type="match status" value="1"/>
</dbReference>
<evidence type="ECO:0000256" key="7">
    <source>
        <dbReference type="ARBA" id="ARBA00023242"/>
    </source>
</evidence>
<evidence type="ECO:0000256" key="3">
    <source>
        <dbReference type="ARBA" id="ARBA00022454"/>
    </source>
</evidence>
<keyword evidence="6" id="KW-0949">S-adenosyl-L-methionine</keyword>
<keyword evidence="5" id="KW-0808">Transferase</keyword>
<feature type="compositionally biased region" description="Polar residues" evidence="8">
    <location>
        <begin position="208"/>
        <end position="221"/>
    </location>
</feature>
<sequence>MEASLVRVHRSYADKQSILEAWAASTDISQVEFSRRHDIPLSTIQKWLGNAQKINAVDATKTMKHNMTKKRMIGDNKQVRKLDQKSQTLFAWIVSAPDPLDMASVRAQARGIWPEWLDKSQSAWKCGDNFRKWCTRFVQRHFPEKFNNRLRLTSADASHTMPCGAGALSNPAAGTNPAERGHFVPSGDGAPSNPANDTPSHAAVDIDNVNQPLLHPSSTNHPDSHRETDNDDEDLTSMTFQDGTSMKLANRDEYGLGYKHIDICCEPIATTGRPPRIAKFSRGGKYQRGVYNESCTRCNAMSPCVSQRLCDNVMTYSECASGRCSAGLNCRNNAIQRRRYPKTTVVECPKLQYALRLEEDVVAGTKIIEYVGERIGKAEFMHRKAHDMGGYLATSATNYQGVVIDTKKIFSNPGTLGIRGMPYTIGCGDVPTVGGDGSFYVQVWGQSHKTRAADG</sequence>
<evidence type="ECO:0000313" key="11">
    <source>
        <dbReference type="Proteomes" id="UP000283543"/>
    </source>
</evidence>
<dbReference type="Pfam" id="PF17907">
    <property type="entry name" value="AWS"/>
    <property type="match status" value="1"/>
</dbReference>
<gene>
    <name evidence="10" type="ORF">DYB34_008363</name>
</gene>
<feature type="region of interest" description="Disordered" evidence="8">
    <location>
        <begin position="166"/>
        <end position="241"/>
    </location>
</feature>
<protein>
    <recommendedName>
        <fullName evidence="9">AWS domain-containing protein</fullName>
    </recommendedName>
</protein>
<dbReference type="EMBL" id="QUTB01003155">
    <property type="protein sequence ID" value="RHY69377.1"/>
    <property type="molecule type" value="Genomic_DNA"/>
</dbReference>
<proteinExistence type="predicted"/>
<feature type="domain" description="AWS" evidence="9">
    <location>
        <begin position="293"/>
        <end position="339"/>
    </location>
</feature>
<evidence type="ECO:0000259" key="9">
    <source>
        <dbReference type="PROSITE" id="PS51215"/>
    </source>
</evidence>
<evidence type="ECO:0000256" key="4">
    <source>
        <dbReference type="ARBA" id="ARBA00022603"/>
    </source>
</evidence>
<dbReference type="PROSITE" id="PS51215">
    <property type="entry name" value="AWS"/>
    <property type="match status" value="1"/>
</dbReference>
<dbReference type="VEuPathDB" id="FungiDB:H257_03890"/>
<dbReference type="GO" id="GO:0005694">
    <property type="term" value="C:chromosome"/>
    <property type="evidence" value="ECO:0007669"/>
    <property type="project" value="UniProtKB-SubCell"/>
</dbReference>
<keyword evidence="3" id="KW-0158">Chromosome</keyword>
<dbReference type="Gene3D" id="2.170.270.10">
    <property type="entry name" value="SET domain"/>
    <property type="match status" value="1"/>
</dbReference>
<dbReference type="PANTHER" id="PTHR22884">
    <property type="entry name" value="SET DOMAIN PROTEINS"/>
    <property type="match status" value="1"/>
</dbReference>
<organism evidence="10 11">
    <name type="scientific">Aphanomyces astaci</name>
    <name type="common">Crayfish plague agent</name>
    <dbReference type="NCBI Taxonomy" id="112090"/>
    <lineage>
        <taxon>Eukaryota</taxon>
        <taxon>Sar</taxon>
        <taxon>Stramenopiles</taxon>
        <taxon>Oomycota</taxon>
        <taxon>Saprolegniomycetes</taxon>
        <taxon>Saprolegniales</taxon>
        <taxon>Verrucalvaceae</taxon>
        <taxon>Aphanomyces</taxon>
    </lineage>
</organism>
<dbReference type="AlphaFoldDB" id="A0A3R6W1T2"/>
<accession>A0A3R6W1T2</accession>
<reference evidence="10 11" key="1">
    <citation type="submission" date="2018-08" db="EMBL/GenBank/DDBJ databases">
        <title>Aphanomyces genome sequencing and annotation.</title>
        <authorList>
            <person name="Minardi D."/>
            <person name="Oidtmann B."/>
            <person name="Van Der Giezen M."/>
            <person name="Studholme D.J."/>
        </authorList>
    </citation>
    <scope>NUCLEOTIDE SEQUENCE [LARGE SCALE GENOMIC DNA]</scope>
    <source>
        <strain evidence="10 11">Si</strain>
    </source>
</reference>
<dbReference type="GO" id="GO:0032259">
    <property type="term" value="P:methylation"/>
    <property type="evidence" value="ECO:0007669"/>
    <property type="project" value="UniProtKB-KW"/>
</dbReference>